<evidence type="ECO:0000313" key="2">
    <source>
        <dbReference type="Proteomes" id="UP001267003"/>
    </source>
</evidence>
<organism evidence="1 2">
    <name type="scientific">Lactiplantibacillus pentosus</name>
    <name type="common">Lactobacillus pentosus</name>
    <dbReference type="NCBI Taxonomy" id="1589"/>
    <lineage>
        <taxon>Bacteria</taxon>
        <taxon>Bacillati</taxon>
        <taxon>Bacillota</taxon>
        <taxon>Bacilli</taxon>
        <taxon>Lactobacillales</taxon>
        <taxon>Lactobacillaceae</taxon>
        <taxon>Lactiplantibacillus</taxon>
    </lineage>
</organism>
<dbReference type="Pfam" id="PF04464">
    <property type="entry name" value="Glyphos_transf"/>
    <property type="match status" value="1"/>
</dbReference>
<accession>A0AAW8W1P4</accession>
<name>A0AAW8W1P4_LACPE</name>
<dbReference type="InterPro" id="IPR007554">
    <property type="entry name" value="Glycerophosphate_synth"/>
</dbReference>
<dbReference type="EMBL" id="JAVLAQ010000004">
    <property type="protein sequence ID" value="MDT6991850.1"/>
    <property type="molecule type" value="Genomic_DNA"/>
</dbReference>
<dbReference type="PANTHER" id="PTHR37316:SF3">
    <property type="entry name" value="TEICHOIC ACID GLYCEROL-PHOSPHATE TRANSFERASE"/>
    <property type="match status" value="1"/>
</dbReference>
<evidence type="ECO:0000313" key="1">
    <source>
        <dbReference type="EMBL" id="MDT6991850.1"/>
    </source>
</evidence>
<dbReference type="GO" id="GO:0047355">
    <property type="term" value="F:CDP-glycerol glycerophosphotransferase activity"/>
    <property type="evidence" value="ECO:0007669"/>
    <property type="project" value="InterPro"/>
</dbReference>
<gene>
    <name evidence="1" type="ORF">RI536_17565</name>
</gene>
<sequence length="377" mass="44566">MIAQIFNLVIRTNPNVWIFSSTGNKHYNYNAKYFFEYMLSKHKEKKIYFVVNDMEVREKLNREVGNYFISSITFSGIITILKGSVWITSAGLPIHLVFDLKHRSVINLWHGVPLKKIVLLENHLNWLKKLYVKVFFSRRYTAIATTSINMLETYAASFGVPANVVKVLGQPRNDLLSFDNKAQFNNVFPNIRGRKILYAPTYREWGETRLFPFADFNQSEFEQRLQELDATVFIRFHIENQTQQVKRVKESNRIRFINEDKFEDIMTVLNVFDLLITDYSSIYIDYLLLDKPIIFLPYDLQEYSTRRGFNFKYDEVTPGEKVYDSSKQFENAVTECLNHPSRWTNERKRADDYFNKVKFNNCKRVYDFIDSGSDLSS</sequence>
<dbReference type="RefSeq" id="WP_216780870.1">
    <property type="nucleotide sequence ID" value="NZ_JAGXBR010000049.1"/>
</dbReference>
<dbReference type="GO" id="GO:0016020">
    <property type="term" value="C:membrane"/>
    <property type="evidence" value="ECO:0007669"/>
    <property type="project" value="InterPro"/>
</dbReference>
<reference evidence="1" key="1">
    <citation type="submission" date="2023-08" db="EMBL/GenBank/DDBJ databases">
        <authorList>
            <person name="Page C.A."/>
            <person name="Perez-Diaz I.M."/>
        </authorList>
    </citation>
    <scope>NUCLEOTIDE SEQUENCE</scope>
    <source>
        <strain evidence="1">7.8.46</strain>
    </source>
</reference>
<protein>
    <submittedName>
        <fullName evidence="1">CDP-glycerol glycerophosphotransferase family protein</fullName>
    </submittedName>
</protein>
<dbReference type="Proteomes" id="UP001267003">
    <property type="component" value="Unassembled WGS sequence"/>
</dbReference>
<proteinExistence type="predicted"/>
<dbReference type="InterPro" id="IPR051612">
    <property type="entry name" value="Teichoic_Acid_Biosynth"/>
</dbReference>
<dbReference type="AlphaFoldDB" id="A0AAW8W1P4"/>
<comment type="caution">
    <text evidence="1">The sequence shown here is derived from an EMBL/GenBank/DDBJ whole genome shotgun (WGS) entry which is preliminary data.</text>
</comment>
<dbReference type="PANTHER" id="PTHR37316">
    <property type="entry name" value="TEICHOIC ACID GLYCEROL-PHOSPHATE PRIMASE"/>
    <property type="match status" value="1"/>
</dbReference>